<proteinExistence type="predicted"/>
<protein>
    <submittedName>
        <fullName evidence="1">Uncharacterized protein</fullName>
    </submittedName>
</protein>
<feature type="non-terminal residue" evidence="1">
    <location>
        <position position="1"/>
    </location>
</feature>
<accession>A0ABD0J0S4</accession>
<reference evidence="1 2" key="1">
    <citation type="journal article" date="2023" name="Sci. Data">
        <title>Genome assembly of the Korean intertidal mud-creeper Batillaria attramentaria.</title>
        <authorList>
            <person name="Patra A.K."/>
            <person name="Ho P.T."/>
            <person name="Jun S."/>
            <person name="Lee S.J."/>
            <person name="Kim Y."/>
            <person name="Won Y.J."/>
        </authorList>
    </citation>
    <scope>NUCLEOTIDE SEQUENCE [LARGE SCALE GENOMIC DNA]</scope>
    <source>
        <strain evidence="1">Wonlab-2016</strain>
    </source>
</reference>
<evidence type="ECO:0000313" key="1">
    <source>
        <dbReference type="EMBL" id="KAK7442288.1"/>
    </source>
</evidence>
<comment type="caution">
    <text evidence="1">The sequence shown here is derived from an EMBL/GenBank/DDBJ whole genome shotgun (WGS) entry which is preliminary data.</text>
</comment>
<dbReference type="AlphaFoldDB" id="A0ABD0J0S4"/>
<evidence type="ECO:0000313" key="2">
    <source>
        <dbReference type="Proteomes" id="UP001519460"/>
    </source>
</evidence>
<keyword evidence="2" id="KW-1185">Reference proteome</keyword>
<name>A0ABD0J0S4_9CAEN</name>
<dbReference type="Proteomes" id="UP001519460">
    <property type="component" value="Unassembled WGS sequence"/>
</dbReference>
<organism evidence="1 2">
    <name type="scientific">Batillaria attramentaria</name>
    <dbReference type="NCBI Taxonomy" id="370345"/>
    <lineage>
        <taxon>Eukaryota</taxon>
        <taxon>Metazoa</taxon>
        <taxon>Spiralia</taxon>
        <taxon>Lophotrochozoa</taxon>
        <taxon>Mollusca</taxon>
        <taxon>Gastropoda</taxon>
        <taxon>Caenogastropoda</taxon>
        <taxon>Sorbeoconcha</taxon>
        <taxon>Cerithioidea</taxon>
        <taxon>Batillariidae</taxon>
        <taxon>Batillaria</taxon>
    </lineage>
</organism>
<sequence>ATRGLMIKIFDEATQCLVMPRLTAMGRGLPPDGTRVYWSVRPSGQGTPESDLQQFEGIDNNRTWQASQMVTRCGVR</sequence>
<gene>
    <name evidence="1" type="ORF">BaRGS_00040533</name>
</gene>
<dbReference type="EMBL" id="JACVVK020000836">
    <property type="protein sequence ID" value="KAK7442288.1"/>
    <property type="molecule type" value="Genomic_DNA"/>
</dbReference>